<dbReference type="AlphaFoldDB" id="A0A5B8V136"/>
<protein>
    <submittedName>
        <fullName evidence="1">Uncharacterized protein</fullName>
    </submittedName>
</protein>
<dbReference type="RefSeq" id="WP_147033731.1">
    <property type="nucleotide sequence ID" value="NZ_CP042436.1"/>
</dbReference>
<evidence type="ECO:0000313" key="2">
    <source>
        <dbReference type="Proteomes" id="UP000321479"/>
    </source>
</evidence>
<evidence type="ECO:0000313" key="1">
    <source>
        <dbReference type="EMBL" id="QEC64898.1"/>
    </source>
</evidence>
<dbReference type="EMBL" id="CP042436">
    <property type="protein sequence ID" value="QEC64898.1"/>
    <property type="molecule type" value="Genomic_DNA"/>
</dbReference>
<accession>A0A5B8V136</accession>
<proteinExistence type="predicted"/>
<organism evidence="1 2">
    <name type="scientific">Mucilaginibacter ginsenosidivorans</name>
    <dbReference type="NCBI Taxonomy" id="398053"/>
    <lineage>
        <taxon>Bacteria</taxon>
        <taxon>Pseudomonadati</taxon>
        <taxon>Bacteroidota</taxon>
        <taxon>Sphingobacteriia</taxon>
        <taxon>Sphingobacteriales</taxon>
        <taxon>Sphingobacteriaceae</taxon>
        <taxon>Mucilaginibacter</taxon>
    </lineage>
</organism>
<dbReference type="OrthoDB" id="798560at2"/>
<gene>
    <name evidence="1" type="ORF">FRZ54_20785</name>
</gene>
<sequence>MTKDAKHYKFINNETGNVIYFLSIPRAKGDAREILENTRHKLAVENGLYIGSIYYLETTKTEPSK</sequence>
<name>A0A5B8V136_9SPHI</name>
<dbReference type="Proteomes" id="UP000321479">
    <property type="component" value="Chromosome"/>
</dbReference>
<reference evidence="1 2" key="1">
    <citation type="journal article" date="2017" name="Curr. Microbiol.">
        <title>Mucilaginibacter ginsenosidivorans sp. nov., Isolated from Soil of Ginseng Field.</title>
        <authorList>
            <person name="Kim M.M."/>
            <person name="Siddiqi M.Z."/>
            <person name="Im W.T."/>
        </authorList>
    </citation>
    <scope>NUCLEOTIDE SEQUENCE [LARGE SCALE GENOMIC DNA]</scope>
    <source>
        <strain evidence="1 2">Gsoil 3017</strain>
    </source>
</reference>
<dbReference type="KEGG" id="mgin:FRZ54_20785"/>
<keyword evidence="2" id="KW-1185">Reference proteome</keyword>